<reference evidence="2" key="1">
    <citation type="submission" date="2020-11" db="EMBL/GenBank/DDBJ databases">
        <authorList>
            <person name="Tran Van P."/>
        </authorList>
    </citation>
    <scope>NUCLEOTIDE SEQUENCE</scope>
</reference>
<protein>
    <submittedName>
        <fullName evidence="2">Uncharacterized protein</fullName>
    </submittedName>
</protein>
<sequence length="134" mass="15412">MKGKWKTVLSGKTSPNRSSSPDRPVIRSPVYCESDGYAATEVKTHHERTLLLTFLSQEIAQCTRGGEGVEKSRAIQNFELFKVVIHSKLRAILYFSFSARDEKNKCTRWVRFRLKFLSARDGYGFRSSHECDVF</sequence>
<evidence type="ECO:0000256" key="1">
    <source>
        <dbReference type="SAM" id="MobiDB-lite"/>
    </source>
</evidence>
<accession>A0A7R9F9P7</accession>
<dbReference type="AlphaFoldDB" id="A0A7R9F9P7"/>
<gene>
    <name evidence="2" type="ORF">TBIB3V08_LOCUS11789</name>
</gene>
<name>A0A7R9F9P7_9NEOP</name>
<organism evidence="2">
    <name type="scientific">Timema bartmani</name>
    <dbReference type="NCBI Taxonomy" id="61472"/>
    <lineage>
        <taxon>Eukaryota</taxon>
        <taxon>Metazoa</taxon>
        <taxon>Ecdysozoa</taxon>
        <taxon>Arthropoda</taxon>
        <taxon>Hexapoda</taxon>
        <taxon>Insecta</taxon>
        <taxon>Pterygota</taxon>
        <taxon>Neoptera</taxon>
        <taxon>Polyneoptera</taxon>
        <taxon>Phasmatodea</taxon>
        <taxon>Timematodea</taxon>
        <taxon>Timematoidea</taxon>
        <taxon>Timematidae</taxon>
        <taxon>Timema</taxon>
    </lineage>
</organism>
<feature type="compositionally biased region" description="Polar residues" evidence="1">
    <location>
        <begin position="10"/>
        <end position="21"/>
    </location>
</feature>
<evidence type="ECO:0000313" key="2">
    <source>
        <dbReference type="EMBL" id="CAD7449515.1"/>
    </source>
</evidence>
<dbReference type="EMBL" id="OD571875">
    <property type="protein sequence ID" value="CAD7449515.1"/>
    <property type="molecule type" value="Genomic_DNA"/>
</dbReference>
<feature type="region of interest" description="Disordered" evidence="1">
    <location>
        <begin position="1"/>
        <end position="26"/>
    </location>
</feature>
<proteinExistence type="predicted"/>